<organism evidence="2 3">
    <name type="scientific">Algoriphagus boritolerans DSM 17298 = JCM 18970</name>
    <dbReference type="NCBI Taxonomy" id="1120964"/>
    <lineage>
        <taxon>Bacteria</taxon>
        <taxon>Pseudomonadati</taxon>
        <taxon>Bacteroidota</taxon>
        <taxon>Cytophagia</taxon>
        <taxon>Cytophagales</taxon>
        <taxon>Cyclobacteriaceae</taxon>
        <taxon>Algoriphagus</taxon>
    </lineage>
</organism>
<gene>
    <name evidence="2" type="ORF">SAMN03080598_04334</name>
</gene>
<evidence type="ECO:0000313" key="2">
    <source>
        <dbReference type="EMBL" id="SEG52475.1"/>
    </source>
</evidence>
<dbReference type="EMBL" id="FNVR01000074">
    <property type="protein sequence ID" value="SEG52475.1"/>
    <property type="molecule type" value="Genomic_DNA"/>
</dbReference>
<feature type="region of interest" description="Disordered" evidence="1">
    <location>
        <begin position="18"/>
        <end position="45"/>
    </location>
</feature>
<evidence type="ECO:0000313" key="3">
    <source>
        <dbReference type="Proteomes" id="UP000236736"/>
    </source>
</evidence>
<proteinExistence type="predicted"/>
<sequence length="290" mass="31625">PINIGTTLGSVECELVFSPAAPGDSGGGGGGGGTPPNTNENCEMPEGNLEGVTVECEEEEENPTEIDCEIDETELSQIFPAGDPTILSVLKDLINAYGVEFGLIDESVVSHFISQAGHETNGFSSAGFSENLYYTTPERLLKVFPSKFSLTDPNKKNPNDYLRNPEKLANLVYSQKNGNGSESSGDGYKYRGRGAFQLTGKDNYSGFTNFYSSYISSDHDFLLNPDLIESNIEIGILSAMWYFKDRVLDKISGVSELTVDKVTKRINGSFKAGLDDRKNWFEIAIDLITC</sequence>
<dbReference type="AlphaFoldDB" id="A0A1H6AWQ2"/>
<dbReference type="Proteomes" id="UP000236736">
    <property type="component" value="Unassembled WGS sequence"/>
</dbReference>
<protein>
    <submittedName>
        <fullName evidence="2">Putative chitinase</fullName>
    </submittedName>
</protein>
<feature type="non-terminal residue" evidence="2">
    <location>
        <position position="1"/>
    </location>
</feature>
<feature type="compositionally biased region" description="Gly residues" evidence="1">
    <location>
        <begin position="24"/>
        <end position="34"/>
    </location>
</feature>
<dbReference type="OrthoDB" id="882303at2"/>
<dbReference type="Gene3D" id="1.10.530.10">
    <property type="match status" value="1"/>
</dbReference>
<dbReference type="InterPro" id="IPR023346">
    <property type="entry name" value="Lysozyme-like_dom_sf"/>
</dbReference>
<dbReference type="RefSeq" id="WP_160111301.1">
    <property type="nucleotide sequence ID" value="NZ_FNVR01000074.1"/>
</dbReference>
<name>A0A1H6AWQ2_9BACT</name>
<dbReference type="SUPFAM" id="SSF53955">
    <property type="entry name" value="Lysozyme-like"/>
    <property type="match status" value="1"/>
</dbReference>
<accession>A0A1H6AWQ2</accession>
<evidence type="ECO:0000256" key="1">
    <source>
        <dbReference type="SAM" id="MobiDB-lite"/>
    </source>
</evidence>
<keyword evidence="3" id="KW-1185">Reference proteome</keyword>
<reference evidence="3" key="1">
    <citation type="submission" date="2016-10" db="EMBL/GenBank/DDBJ databases">
        <authorList>
            <person name="Varghese N."/>
            <person name="Submissions S."/>
        </authorList>
    </citation>
    <scope>NUCLEOTIDE SEQUENCE [LARGE SCALE GENOMIC DNA]</scope>
    <source>
        <strain evidence="3">DSM 17298</strain>
    </source>
</reference>